<reference evidence="3" key="1">
    <citation type="submission" date="2023-10" db="EMBL/GenBank/DDBJ databases">
        <authorList>
            <person name="Chen Y."/>
            <person name="Shah S."/>
            <person name="Dougan E. K."/>
            <person name="Thang M."/>
            <person name="Chan C."/>
        </authorList>
    </citation>
    <scope>NUCLEOTIDE SEQUENCE [LARGE SCALE GENOMIC DNA]</scope>
</reference>
<dbReference type="EMBL" id="CAUYUJ010003955">
    <property type="protein sequence ID" value="CAK0807559.1"/>
    <property type="molecule type" value="Genomic_DNA"/>
</dbReference>
<name>A0ABN9QQ41_9DINO</name>
<evidence type="ECO:0000256" key="1">
    <source>
        <dbReference type="SAM" id="MobiDB-lite"/>
    </source>
</evidence>
<keyword evidence="4" id="KW-1185">Reference proteome</keyword>
<evidence type="ECO:0000313" key="3">
    <source>
        <dbReference type="EMBL" id="CAK0807559.1"/>
    </source>
</evidence>
<comment type="caution">
    <text evidence="3">The sequence shown here is derived from an EMBL/GenBank/DDBJ whole genome shotgun (WGS) entry which is preliminary data.</text>
</comment>
<feature type="region of interest" description="Disordered" evidence="1">
    <location>
        <begin position="1"/>
        <end position="20"/>
    </location>
</feature>
<evidence type="ECO:0000313" key="4">
    <source>
        <dbReference type="Proteomes" id="UP001189429"/>
    </source>
</evidence>
<keyword evidence="2" id="KW-0472">Membrane</keyword>
<keyword evidence="2" id="KW-1133">Transmembrane helix</keyword>
<protein>
    <submittedName>
        <fullName evidence="3">Uncharacterized protein</fullName>
    </submittedName>
</protein>
<keyword evidence="2" id="KW-0812">Transmembrane</keyword>
<proteinExistence type="predicted"/>
<evidence type="ECO:0000256" key="2">
    <source>
        <dbReference type="SAM" id="Phobius"/>
    </source>
</evidence>
<sequence>MPTKRKDAKEAKATEEQKSDAEIIKDRRSVESFGSADSYLGYIGWALWALAAAWLFCFSASAPPVSELHGGVADPLLGGGLCLRPCPASMPDPTGDHAQASQSLAGNIIRAARSGRSASRLTWGGRRPHW</sequence>
<gene>
    <name evidence="3" type="ORF">PCOR1329_LOCUS13406</name>
</gene>
<organism evidence="3 4">
    <name type="scientific">Prorocentrum cordatum</name>
    <dbReference type="NCBI Taxonomy" id="2364126"/>
    <lineage>
        <taxon>Eukaryota</taxon>
        <taxon>Sar</taxon>
        <taxon>Alveolata</taxon>
        <taxon>Dinophyceae</taxon>
        <taxon>Prorocentrales</taxon>
        <taxon>Prorocentraceae</taxon>
        <taxon>Prorocentrum</taxon>
    </lineage>
</organism>
<dbReference type="Proteomes" id="UP001189429">
    <property type="component" value="Unassembled WGS sequence"/>
</dbReference>
<accession>A0ABN9QQ41</accession>
<feature type="transmembrane region" description="Helical" evidence="2">
    <location>
        <begin position="39"/>
        <end position="58"/>
    </location>
</feature>